<evidence type="ECO:0000256" key="1">
    <source>
        <dbReference type="SAM" id="MobiDB-lite"/>
    </source>
</evidence>
<evidence type="ECO:0000313" key="3">
    <source>
        <dbReference type="Proteomes" id="UP000316213"/>
    </source>
</evidence>
<comment type="caution">
    <text evidence="2">The sequence shown here is derived from an EMBL/GenBank/DDBJ whole genome shotgun (WGS) entry which is preliminary data.</text>
</comment>
<evidence type="ECO:0000313" key="2">
    <source>
        <dbReference type="EMBL" id="TWT97270.1"/>
    </source>
</evidence>
<sequence length="341" mass="37891">MKNKIKQDYRAAVDILHALQGIPAPKPLTSLDDSFDQCRRWRRRLALATAKNWTAAAKDSSDQLRGALDILRMRSTHAIDDLNRLTKPRLEPTATSVFRDIEALRGEFEEVSIDRANQRITVQTSCISLEYVELGCFEICLNWKFIKDSSPYDVLAVDPNYPSSNDSVTHPHVQGDSLCEGEGVDAIRRALDEGRIYDFFCIVDQVLRNYNSGSAYVQIEDWNGVSCKACGDNVDEDEVVGCCKCETELCLDCSTCCESCVDRFCSECISSCQCCGDDVCQMCLKSCDDCGDSFCKTCLFEGTCDDCITKQNEAIEDEEATSEPPQPAVHPVRDGKVAVPA</sequence>
<feature type="region of interest" description="Disordered" evidence="1">
    <location>
        <begin position="317"/>
        <end position="341"/>
    </location>
</feature>
<name>A0A5C6ACW3_9BACT</name>
<dbReference type="AlphaFoldDB" id="A0A5C6ACW3"/>
<dbReference type="OrthoDB" id="258484at2"/>
<dbReference type="EMBL" id="SJPM01000004">
    <property type="protein sequence ID" value="TWT97270.1"/>
    <property type="molecule type" value="Genomic_DNA"/>
</dbReference>
<proteinExistence type="predicted"/>
<protein>
    <submittedName>
        <fullName evidence="2">Uncharacterized protein</fullName>
    </submittedName>
</protein>
<dbReference type="Proteomes" id="UP000316213">
    <property type="component" value="Unassembled WGS sequence"/>
</dbReference>
<feature type="compositionally biased region" description="Basic and acidic residues" evidence="1">
    <location>
        <begin position="331"/>
        <end position="341"/>
    </location>
</feature>
<organism evidence="2 3">
    <name type="scientific">Neorhodopirellula pilleata</name>
    <dbReference type="NCBI Taxonomy" id="2714738"/>
    <lineage>
        <taxon>Bacteria</taxon>
        <taxon>Pseudomonadati</taxon>
        <taxon>Planctomycetota</taxon>
        <taxon>Planctomycetia</taxon>
        <taxon>Pirellulales</taxon>
        <taxon>Pirellulaceae</taxon>
        <taxon>Neorhodopirellula</taxon>
    </lineage>
</organism>
<dbReference type="RefSeq" id="WP_146577887.1">
    <property type="nucleotide sequence ID" value="NZ_SJPM01000004.1"/>
</dbReference>
<reference evidence="2 3" key="1">
    <citation type="submission" date="2019-02" db="EMBL/GenBank/DDBJ databases">
        <title>Deep-cultivation of Planctomycetes and their phenomic and genomic characterization uncovers novel biology.</title>
        <authorList>
            <person name="Wiegand S."/>
            <person name="Jogler M."/>
            <person name="Boedeker C."/>
            <person name="Pinto D."/>
            <person name="Vollmers J."/>
            <person name="Rivas-Marin E."/>
            <person name="Kohn T."/>
            <person name="Peeters S.H."/>
            <person name="Heuer A."/>
            <person name="Rast P."/>
            <person name="Oberbeckmann S."/>
            <person name="Bunk B."/>
            <person name="Jeske O."/>
            <person name="Meyerdierks A."/>
            <person name="Storesund J.E."/>
            <person name="Kallscheuer N."/>
            <person name="Luecker S."/>
            <person name="Lage O.M."/>
            <person name="Pohl T."/>
            <person name="Merkel B.J."/>
            <person name="Hornburger P."/>
            <person name="Mueller R.-W."/>
            <person name="Bruemmer F."/>
            <person name="Labrenz M."/>
            <person name="Spormann A.M."/>
            <person name="Op Den Camp H."/>
            <person name="Overmann J."/>
            <person name="Amann R."/>
            <person name="Jetten M.S.M."/>
            <person name="Mascher T."/>
            <person name="Medema M.H."/>
            <person name="Devos D.P."/>
            <person name="Kaster A.-K."/>
            <person name="Ovreas L."/>
            <person name="Rohde M."/>
            <person name="Galperin M.Y."/>
            <person name="Jogler C."/>
        </authorList>
    </citation>
    <scope>NUCLEOTIDE SEQUENCE [LARGE SCALE GENOMIC DNA]</scope>
    <source>
        <strain evidence="2 3">Pla100</strain>
    </source>
</reference>
<accession>A0A5C6ACW3</accession>
<keyword evidence="3" id="KW-1185">Reference proteome</keyword>
<gene>
    <name evidence="2" type="ORF">Pla100_24200</name>
</gene>